<dbReference type="RefSeq" id="WP_015954957.1">
    <property type="nucleotide sequence ID" value="NC_011729.1"/>
</dbReference>
<organism evidence="2 3">
    <name type="scientific">Gloeothece citriformis (strain PCC 7424)</name>
    <name type="common">Cyanothece sp. (strain PCC 7424)</name>
    <dbReference type="NCBI Taxonomy" id="65393"/>
    <lineage>
        <taxon>Bacteria</taxon>
        <taxon>Bacillati</taxon>
        <taxon>Cyanobacteriota</taxon>
        <taxon>Cyanophyceae</taxon>
        <taxon>Oscillatoriophycideae</taxon>
        <taxon>Chroococcales</taxon>
        <taxon>Aphanothecaceae</taxon>
        <taxon>Gloeothece</taxon>
        <taxon>Gloeothece citriformis</taxon>
    </lineage>
</organism>
<keyword evidence="3" id="KW-1185">Reference proteome</keyword>
<protein>
    <submittedName>
        <fullName evidence="2">Uncharacterized protein</fullName>
    </submittedName>
</protein>
<accession>B7KA03</accession>
<gene>
    <name evidence="2" type="ordered locus">PCC7424_2956</name>
</gene>
<evidence type="ECO:0000313" key="2">
    <source>
        <dbReference type="EMBL" id="ACK71359.1"/>
    </source>
</evidence>
<evidence type="ECO:0000313" key="3">
    <source>
        <dbReference type="Proteomes" id="UP000002384"/>
    </source>
</evidence>
<evidence type="ECO:0000256" key="1">
    <source>
        <dbReference type="SAM" id="MobiDB-lite"/>
    </source>
</evidence>
<dbReference type="OrthoDB" id="517974at2"/>
<reference evidence="3" key="1">
    <citation type="journal article" date="2011" name="MBio">
        <title>Novel metabolic attributes of the genus Cyanothece, comprising a group of unicellular nitrogen-fixing Cyanobacteria.</title>
        <authorList>
            <person name="Bandyopadhyay A."/>
            <person name="Elvitigala T."/>
            <person name="Welsh E."/>
            <person name="Stockel J."/>
            <person name="Liberton M."/>
            <person name="Min H."/>
            <person name="Sherman L.A."/>
            <person name="Pakrasi H.B."/>
        </authorList>
    </citation>
    <scope>NUCLEOTIDE SEQUENCE [LARGE SCALE GENOMIC DNA]</scope>
    <source>
        <strain evidence="3">PCC 7424</strain>
    </source>
</reference>
<dbReference type="eggNOG" id="ENOG5030R7I">
    <property type="taxonomic scope" value="Bacteria"/>
</dbReference>
<proteinExistence type="predicted"/>
<feature type="compositionally biased region" description="Basic and acidic residues" evidence="1">
    <location>
        <begin position="36"/>
        <end position="67"/>
    </location>
</feature>
<dbReference type="AlphaFoldDB" id="B7KA03"/>
<sequence>MSKRRNLKKEKAQRNLAYARQFRKKVSQNSRGWGRRRQDNRSSDDNNNQDKEDDSDRNNRFSSGDRF</sequence>
<dbReference type="HOGENOM" id="CLU_195269_2_0_3"/>
<dbReference type="Proteomes" id="UP000002384">
    <property type="component" value="Chromosome"/>
</dbReference>
<feature type="region of interest" description="Disordered" evidence="1">
    <location>
        <begin position="1"/>
        <end position="67"/>
    </location>
</feature>
<dbReference type="EMBL" id="CP001291">
    <property type="protein sequence ID" value="ACK71359.1"/>
    <property type="molecule type" value="Genomic_DNA"/>
</dbReference>
<dbReference type="KEGG" id="cyc:PCC7424_2956"/>
<name>B7KA03_GLOC7</name>